<feature type="region of interest" description="Disordered" evidence="1">
    <location>
        <begin position="77"/>
        <end position="150"/>
    </location>
</feature>
<accession>A0AAV8YUM4</accession>
<evidence type="ECO:0000313" key="3">
    <source>
        <dbReference type="Proteomes" id="UP001162162"/>
    </source>
</evidence>
<comment type="caution">
    <text evidence="2">The sequence shown here is derived from an EMBL/GenBank/DDBJ whole genome shotgun (WGS) entry which is preliminary data.</text>
</comment>
<name>A0AAV8YUM4_9CUCU</name>
<feature type="compositionally biased region" description="Polar residues" evidence="1">
    <location>
        <begin position="84"/>
        <end position="101"/>
    </location>
</feature>
<feature type="compositionally biased region" description="Basic and acidic residues" evidence="1">
    <location>
        <begin position="135"/>
        <end position="150"/>
    </location>
</feature>
<dbReference type="Proteomes" id="UP001162162">
    <property type="component" value="Unassembled WGS sequence"/>
</dbReference>
<evidence type="ECO:0000256" key="1">
    <source>
        <dbReference type="SAM" id="MobiDB-lite"/>
    </source>
</evidence>
<organism evidence="2 3">
    <name type="scientific">Aromia moschata</name>
    <dbReference type="NCBI Taxonomy" id="1265417"/>
    <lineage>
        <taxon>Eukaryota</taxon>
        <taxon>Metazoa</taxon>
        <taxon>Ecdysozoa</taxon>
        <taxon>Arthropoda</taxon>
        <taxon>Hexapoda</taxon>
        <taxon>Insecta</taxon>
        <taxon>Pterygota</taxon>
        <taxon>Neoptera</taxon>
        <taxon>Endopterygota</taxon>
        <taxon>Coleoptera</taxon>
        <taxon>Polyphaga</taxon>
        <taxon>Cucujiformia</taxon>
        <taxon>Chrysomeloidea</taxon>
        <taxon>Cerambycidae</taxon>
        <taxon>Cerambycinae</taxon>
        <taxon>Callichromatini</taxon>
        <taxon>Aromia</taxon>
    </lineage>
</organism>
<reference evidence="2" key="1">
    <citation type="journal article" date="2023" name="Insect Mol. Biol.">
        <title>Genome sequencing provides insights into the evolution of gene families encoding plant cell wall-degrading enzymes in longhorned beetles.</title>
        <authorList>
            <person name="Shin N.R."/>
            <person name="Okamura Y."/>
            <person name="Kirsch R."/>
            <person name="Pauchet Y."/>
        </authorList>
    </citation>
    <scope>NUCLEOTIDE SEQUENCE</scope>
    <source>
        <strain evidence="2">AMC_N1</strain>
    </source>
</reference>
<gene>
    <name evidence="2" type="ORF">NQ318_011028</name>
</gene>
<protein>
    <submittedName>
        <fullName evidence="2">Uncharacterized protein</fullName>
    </submittedName>
</protein>
<dbReference type="AlphaFoldDB" id="A0AAV8YUM4"/>
<dbReference type="EMBL" id="JAPWTK010000048">
    <property type="protein sequence ID" value="KAJ8954356.1"/>
    <property type="molecule type" value="Genomic_DNA"/>
</dbReference>
<proteinExistence type="predicted"/>
<evidence type="ECO:0000313" key="2">
    <source>
        <dbReference type="EMBL" id="KAJ8954356.1"/>
    </source>
</evidence>
<feature type="compositionally biased region" description="Basic and acidic residues" evidence="1">
    <location>
        <begin position="1"/>
        <end position="17"/>
    </location>
</feature>
<keyword evidence="3" id="KW-1185">Reference proteome</keyword>
<feature type="region of interest" description="Disordered" evidence="1">
    <location>
        <begin position="1"/>
        <end position="31"/>
    </location>
</feature>
<sequence>MSRKETEPEKGFPREETAQLENKTGDENVDEDAQFGFENRAFMSQHIYLDNKFEAEPPPRYPSLAQFVEGNDIARRSFKRQRPTTKMSKTEANVNRQSTLMEETEVATPSHKGSQGSLNKLEKELSNVSTSTLKALEDEKEKEESKEEPN</sequence>